<proteinExistence type="predicted"/>
<name>G4U280_SERID</name>
<evidence type="ECO:0000313" key="1">
    <source>
        <dbReference type="EMBL" id="CCA77673.1"/>
    </source>
</evidence>
<gene>
    <name evidence="1" type="ORF">PIIN_11651</name>
</gene>
<keyword evidence="2" id="KW-1185">Reference proteome</keyword>
<evidence type="ECO:0000313" key="2">
    <source>
        <dbReference type="Proteomes" id="UP000007148"/>
    </source>
</evidence>
<dbReference type="AlphaFoldDB" id="G4U280"/>
<reference evidence="1 2" key="1">
    <citation type="journal article" date="2011" name="PLoS Pathog.">
        <title>Endophytic Life Strategies Decoded by Genome and Transcriptome Analyses of the Mutualistic Root Symbiont Piriformospora indica.</title>
        <authorList>
            <person name="Zuccaro A."/>
            <person name="Lahrmann U."/>
            <person name="Guldener U."/>
            <person name="Langen G."/>
            <person name="Pfiffi S."/>
            <person name="Biedenkopf D."/>
            <person name="Wong P."/>
            <person name="Samans B."/>
            <person name="Grimm C."/>
            <person name="Basiewicz M."/>
            <person name="Murat C."/>
            <person name="Martin F."/>
            <person name="Kogel K.H."/>
        </authorList>
    </citation>
    <scope>NUCLEOTIDE SEQUENCE [LARGE SCALE GENOMIC DNA]</scope>
    <source>
        <strain evidence="1 2">DSM 11827</strain>
    </source>
</reference>
<dbReference type="Proteomes" id="UP000007148">
    <property type="component" value="Unassembled WGS sequence"/>
</dbReference>
<accession>G4U280</accession>
<dbReference type="EMBL" id="CAFZ01001844">
    <property type="protein sequence ID" value="CCA77673.1"/>
    <property type="molecule type" value="Genomic_DNA"/>
</dbReference>
<comment type="caution">
    <text evidence="1">The sequence shown here is derived from an EMBL/GenBank/DDBJ whole genome shotgun (WGS) entry which is preliminary data.</text>
</comment>
<organism evidence="1 2">
    <name type="scientific">Serendipita indica (strain DSM 11827)</name>
    <name type="common">Root endophyte fungus</name>
    <name type="synonym">Piriformospora indica</name>
    <dbReference type="NCBI Taxonomy" id="1109443"/>
    <lineage>
        <taxon>Eukaryota</taxon>
        <taxon>Fungi</taxon>
        <taxon>Dikarya</taxon>
        <taxon>Basidiomycota</taxon>
        <taxon>Agaricomycotina</taxon>
        <taxon>Agaricomycetes</taxon>
        <taxon>Sebacinales</taxon>
        <taxon>Serendipitaceae</taxon>
        <taxon>Serendipita</taxon>
    </lineage>
</organism>
<protein>
    <submittedName>
        <fullName evidence="1">Uncharacterized protein</fullName>
    </submittedName>
</protein>
<dbReference type="InParanoid" id="G4U280"/>
<dbReference type="HOGENOM" id="CLU_3160204_0_0_1"/>
<sequence>MASLDEQLMDLEIVALTARVSGQATLDWLPIHHRQPVKNPSPTHLDSS</sequence>